<evidence type="ECO:0000259" key="5">
    <source>
        <dbReference type="PROSITE" id="PS51855"/>
    </source>
</evidence>
<dbReference type="GO" id="GO:0006541">
    <property type="term" value="P:glutamine metabolic process"/>
    <property type="evidence" value="ECO:0007669"/>
    <property type="project" value="TreeGrafter"/>
</dbReference>
<organism evidence="6 7">
    <name type="scientific">Cystoisospora suis</name>
    <dbReference type="NCBI Taxonomy" id="483139"/>
    <lineage>
        <taxon>Eukaryota</taxon>
        <taxon>Sar</taxon>
        <taxon>Alveolata</taxon>
        <taxon>Apicomplexa</taxon>
        <taxon>Conoidasida</taxon>
        <taxon>Coccidia</taxon>
        <taxon>Eucoccidiorida</taxon>
        <taxon>Eimeriorina</taxon>
        <taxon>Sarcocystidae</taxon>
        <taxon>Cystoisospora</taxon>
    </lineage>
</organism>
<dbReference type="InterPro" id="IPR036914">
    <property type="entry name" value="MGS-like_dom_sf"/>
</dbReference>
<keyword evidence="7" id="KW-1185">Reference proteome</keyword>
<dbReference type="GO" id="GO:0005737">
    <property type="term" value="C:cytoplasm"/>
    <property type="evidence" value="ECO:0007669"/>
    <property type="project" value="TreeGrafter"/>
</dbReference>
<evidence type="ECO:0000256" key="4">
    <source>
        <dbReference type="SAM" id="MobiDB-lite"/>
    </source>
</evidence>
<sequence length="117" mass="13265">MQQASCLPQVIPVRKPRPGRPEKEPSEKTGEKVLDALEVIESGKVEMVINVPDSLNSRAISNGYLIRRTAIDCGVLLLTDIKVASLFVEALQKKQTKEAQGRSFWEIRSWDTYWPRK</sequence>
<accession>A0A2C6KEJ8</accession>
<gene>
    <name evidence="6" type="ORF">CSUI_011121</name>
</gene>
<reference evidence="6 7" key="1">
    <citation type="journal article" date="2017" name="Int. J. Parasitol.">
        <title>The genome of the protozoan parasite Cystoisospora suis and a reverse vaccinology approach to identify vaccine candidates.</title>
        <authorList>
            <person name="Palmieri N."/>
            <person name="Shrestha A."/>
            <person name="Ruttkowski B."/>
            <person name="Beck T."/>
            <person name="Vogl C."/>
            <person name="Tomley F."/>
            <person name="Blake D.P."/>
            <person name="Joachim A."/>
        </authorList>
    </citation>
    <scope>NUCLEOTIDE SEQUENCE [LARGE SCALE GENOMIC DNA]</scope>
    <source>
        <strain evidence="6 7">Wien I</strain>
    </source>
</reference>
<evidence type="ECO:0000256" key="3">
    <source>
        <dbReference type="ARBA" id="ARBA00022840"/>
    </source>
</evidence>
<dbReference type="Gene3D" id="3.40.50.1380">
    <property type="entry name" value="Methylglyoxal synthase-like domain"/>
    <property type="match status" value="1"/>
</dbReference>
<dbReference type="SUPFAM" id="SSF52335">
    <property type="entry name" value="Methylglyoxal synthase-like"/>
    <property type="match status" value="1"/>
</dbReference>
<dbReference type="OrthoDB" id="354230at2759"/>
<dbReference type="VEuPathDB" id="ToxoDB:CSUI_011121"/>
<evidence type="ECO:0000256" key="1">
    <source>
        <dbReference type="ARBA" id="ARBA00022598"/>
    </source>
</evidence>
<feature type="domain" description="MGS-like" evidence="5">
    <location>
        <begin position="1"/>
        <end position="117"/>
    </location>
</feature>
<dbReference type="Pfam" id="PF02142">
    <property type="entry name" value="MGS"/>
    <property type="match status" value="1"/>
</dbReference>
<dbReference type="GeneID" id="94434433"/>
<dbReference type="EMBL" id="MIGC01009790">
    <property type="protein sequence ID" value="PHJ15068.1"/>
    <property type="molecule type" value="Genomic_DNA"/>
</dbReference>
<evidence type="ECO:0000256" key="2">
    <source>
        <dbReference type="ARBA" id="ARBA00022741"/>
    </source>
</evidence>
<feature type="compositionally biased region" description="Basic and acidic residues" evidence="4">
    <location>
        <begin position="19"/>
        <end position="30"/>
    </location>
</feature>
<evidence type="ECO:0000313" key="6">
    <source>
        <dbReference type="EMBL" id="PHJ15068.1"/>
    </source>
</evidence>
<name>A0A2C6KEJ8_9APIC</name>
<dbReference type="GO" id="GO:0005524">
    <property type="term" value="F:ATP binding"/>
    <property type="evidence" value="ECO:0007669"/>
    <property type="project" value="UniProtKB-KW"/>
</dbReference>
<dbReference type="GO" id="GO:0004088">
    <property type="term" value="F:carbamoyl-phosphate synthase (glutamine-hydrolyzing) activity"/>
    <property type="evidence" value="ECO:0007669"/>
    <property type="project" value="TreeGrafter"/>
</dbReference>
<dbReference type="InterPro" id="IPR011607">
    <property type="entry name" value="MGS-like_dom"/>
</dbReference>
<protein>
    <submittedName>
        <fullName evidence="6">Carbamoylphosphate synthetase</fullName>
    </submittedName>
</protein>
<dbReference type="PROSITE" id="PS51855">
    <property type="entry name" value="MGS"/>
    <property type="match status" value="1"/>
</dbReference>
<comment type="caution">
    <text evidence="6">The sequence shown here is derived from an EMBL/GenBank/DDBJ whole genome shotgun (WGS) entry which is preliminary data.</text>
</comment>
<feature type="region of interest" description="Disordered" evidence="4">
    <location>
        <begin position="1"/>
        <end position="30"/>
    </location>
</feature>
<keyword evidence="3" id="KW-0067">ATP-binding</keyword>
<dbReference type="AlphaFoldDB" id="A0A2C6KEJ8"/>
<proteinExistence type="predicted"/>
<evidence type="ECO:0000313" key="7">
    <source>
        <dbReference type="Proteomes" id="UP000221165"/>
    </source>
</evidence>
<dbReference type="RefSeq" id="XP_067916802.1">
    <property type="nucleotide sequence ID" value="XM_068071222.1"/>
</dbReference>
<dbReference type="PANTHER" id="PTHR11405">
    <property type="entry name" value="CARBAMOYLTRANSFERASE FAMILY MEMBER"/>
    <property type="match status" value="1"/>
</dbReference>
<dbReference type="Proteomes" id="UP000221165">
    <property type="component" value="Unassembled WGS sequence"/>
</dbReference>
<dbReference type="PANTHER" id="PTHR11405:SF5">
    <property type="entry name" value="CAD PROTEIN"/>
    <property type="match status" value="1"/>
</dbReference>
<keyword evidence="2" id="KW-0547">Nucleotide-binding</keyword>
<keyword evidence="1" id="KW-0436">Ligase</keyword>